<name>A0A3D8GQT3_9BACI</name>
<dbReference type="AlphaFoldDB" id="A0A3D8GQT3"/>
<evidence type="ECO:0000256" key="1">
    <source>
        <dbReference type="SAM" id="Coils"/>
    </source>
</evidence>
<comment type="caution">
    <text evidence="2">The sequence shown here is derived from an EMBL/GenBank/DDBJ whole genome shotgun (WGS) entry which is preliminary data.</text>
</comment>
<evidence type="ECO:0000313" key="3">
    <source>
        <dbReference type="Proteomes" id="UP000257144"/>
    </source>
</evidence>
<sequence length="385" mass="42367">MNKKIVSVIIAVLVLAITAGGYAVYGANKDKKAEDSVDEAKTSAADLYKEMKKYISAGEESGEFKKIDGDKILTVEAKSAIAKADLENASENAKKELGKVLKEKVEPKIKEIQEYNKGATIAASLYGRINEAEKLAAENPLAPELLAGLPQLKEDTIEENSKFKTLEEPYSSLFTDRYVKRVEKLEGIINMFATAEQTVQAVVNMSVNEKTKREAFDKKVDEAKKMIDDLTNEAAREELSVQLENASTSFYTAVAEREEQARKKAEEEAKTFTAGDGTVYELGEGPDFEPEASVAKQHGGRLYYIPHSDVGIIVKDKATIMSMSAGSIGTTTAQAKLLADLLAAKGYKITYETIKGVVDTGTPFEDEKEFIRIYKQGNQLYAHIW</sequence>
<dbReference type="OrthoDB" id="2963116at2"/>
<proteinExistence type="predicted"/>
<feature type="coiled-coil region" evidence="1">
    <location>
        <begin position="213"/>
        <end position="275"/>
    </location>
</feature>
<gene>
    <name evidence="2" type="ORF">DRW41_09115</name>
</gene>
<evidence type="ECO:0000313" key="2">
    <source>
        <dbReference type="EMBL" id="RDU36855.1"/>
    </source>
</evidence>
<keyword evidence="3" id="KW-1185">Reference proteome</keyword>
<dbReference type="EMBL" id="QNQT01000003">
    <property type="protein sequence ID" value="RDU36855.1"/>
    <property type="molecule type" value="Genomic_DNA"/>
</dbReference>
<accession>A0A3D8GQT3</accession>
<dbReference type="RefSeq" id="WP_115451684.1">
    <property type="nucleotide sequence ID" value="NZ_QNQT01000003.1"/>
</dbReference>
<protein>
    <submittedName>
        <fullName evidence="2">Uncharacterized protein</fullName>
    </submittedName>
</protein>
<reference evidence="2 3" key="1">
    <citation type="submission" date="2018-07" db="EMBL/GenBank/DDBJ databases">
        <title>Bacillus sp. YLB-04 draft genome sequence.</title>
        <authorList>
            <person name="Yu L."/>
            <person name="Tang X."/>
        </authorList>
    </citation>
    <scope>NUCLEOTIDE SEQUENCE [LARGE SCALE GENOMIC DNA]</scope>
    <source>
        <strain evidence="2 3">YLB-04</strain>
    </source>
</reference>
<organism evidence="2 3">
    <name type="scientific">Neobacillus piezotolerans</name>
    <dbReference type="NCBI Taxonomy" id="2259171"/>
    <lineage>
        <taxon>Bacteria</taxon>
        <taxon>Bacillati</taxon>
        <taxon>Bacillota</taxon>
        <taxon>Bacilli</taxon>
        <taxon>Bacillales</taxon>
        <taxon>Bacillaceae</taxon>
        <taxon>Neobacillus</taxon>
    </lineage>
</organism>
<dbReference type="Proteomes" id="UP000257144">
    <property type="component" value="Unassembled WGS sequence"/>
</dbReference>
<keyword evidence="1" id="KW-0175">Coiled coil</keyword>